<feature type="transmembrane region" description="Helical" evidence="3">
    <location>
        <begin position="142"/>
        <end position="167"/>
    </location>
</feature>
<evidence type="ECO:0000256" key="3">
    <source>
        <dbReference type="SAM" id="Phobius"/>
    </source>
</evidence>
<keyword evidence="3" id="KW-0812">Transmembrane</keyword>
<dbReference type="InterPro" id="IPR001733">
    <property type="entry name" value="Peptidase_S26B"/>
</dbReference>
<dbReference type="RefSeq" id="WP_068421922.1">
    <property type="nucleotide sequence ID" value="NZ_LVHI01000004.1"/>
</dbReference>
<feature type="transmembrane region" description="Helical" evidence="3">
    <location>
        <begin position="188"/>
        <end position="206"/>
    </location>
</feature>
<feature type="transmembrane region" description="Helical" evidence="3">
    <location>
        <begin position="23"/>
        <end position="46"/>
    </location>
</feature>
<evidence type="ECO:0000256" key="1">
    <source>
        <dbReference type="NCBIfam" id="TIGR02228"/>
    </source>
</evidence>
<accession>A0A177YLY9</accession>
<gene>
    <name evidence="4" type="ORF">A3K89_16440</name>
</gene>
<feature type="compositionally biased region" description="Low complexity" evidence="2">
    <location>
        <begin position="390"/>
        <end position="399"/>
    </location>
</feature>
<reference evidence="4 5" key="1">
    <citation type="submission" date="2016-03" db="EMBL/GenBank/DDBJ databases">
        <title>Genome sequence of Rhodococcus kyotonensis KB10.</title>
        <authorList>
            <person name="Jeong H."/>
            <person name="Hong C.E."/>
            <person name="Jo S.H."/>
            <person name="Park J.M."/>
        </authorList>
    </citation>
    <scope>NUCLEOTIDE SEQUENCE [LARGE SCALE GENOMIC DNA]</scope>
    <source>
        <strain evidence="4 5">KB10</strain>
    </source>
</reference>
<keyword evidence="5" id="KW-1185">Reference proteome</keyword>
<dbReference type="CDD" id="cd06462">
    <property type="entry name" value="Peptidase_S24_S26"/>
    <property type="match status" value="1"/>
</dbReference>
<organism evidence="4 5">
    <name type="scientific">Rhodococcoides kyotonense</name>
    <dbReference type="NCBI Taxonomy" id="398843"/>
    <lineage>
        <taxon>Bacteria</taxon>
        <taxon>Bacillati</taxon>
        <taxon>Actinomycetota</taxon>
        <taxon>Actinomycetes</taxon>
        <taxon>Mycobacteriales</taxon>
        <taxon>Nocardiaceae</taxon>
        <taxon>Rhodococcoides</taxon>
    </lineage>
</organism>
<comment type="caution">
    <text evidence="4">The sequence shown here is derived from an EMBL/GenBank/DDBJ whole genome shotgun (WGS) entry which is preliminary data.</text>
</comment>
<keyword evidence="3" id="KW-1133">Transmembrane helix</keyword>
<dbReference type="GO" id="GO:0006465">
    <property type="term" value="P:signal peptide processing"/>
    <property type="evidence" value="ECO:0007669"/>
    <property type="project" value="UniProtKB-UniRule"/>
</dbReference>
<proteinExistence type="predicted"/>
<feature type="compositionally biased region" description="Low complexity" evidence="2">
    <location>
        <begin position="338"/>
        <end position="372"/>
    </location>
</feature>
<dbReference type="NCBIfam" id="TIGR02228">
    <property type="entry name" value="sigpep_I_arch"/>
    <property type="match status" value="1"/>
</dbReference>
<evidence type="ECO:0000256" key="2">
    <source>
        <dbReference type="SAM" id="MobiDB-lite"/>
    </source>
</evidence>
<feature type="compositionally biased region" description="Pro residues" evidence="2">
    <location>
        <begin position="373"/>
        <end position="389"/>
    </location>
</feature>
<feature type="region of interest" description="Disordered" evidence="2">
    <location>
        <begin position="338"/>
        <end position="415"/>
    </location>
</feature>
<sequence length="504" mass="51756">MSTDAVRVDAHDRRPRRWLRETALTIGALTGLLCVLVALSAFVFGVTPLVFRSGSMSPAIETGALALSKKTPAVDVRVGDIVNVTDAAGNGITHRVVEIGAVGSDSVELFLKGDANADPDAEPYVVSEAGRVLFSVPKLGYVVTWLSGPVAVFAGGVFVGVLLMIAFRPRDGERTPTDDEPETFGRHSKMPMSVFAVLATIGAVGLSSSNPPVALAAPLTDTSTVPSGAIQTVIPVPSGFRCDNVLLAGAQLSWTNNPALGYELSFTPVVEGVTNPVVLPPATGATRTYNSVQLASLLMVGTRTFTLRATFNGVRSAATGTRAISYTTALITSCQPAGPAGAAARLAPQAAQSTTTTPSPSSTTQDPTTTTPTPAPTTPPTTTPPPTTTTPPVTTTTTTTPPPVPADLIAPQTSPSGSAVAKVVSVDGSPTLQITDSSGEVQYSGPITSSAEYGYGVAWASGDQLWLLGPSQLVRLDGGASGWTRTIVEPTSPDIPAEIASRLN</sequence>
<evidence type="ECO:0000313" key="5">
    <source>
        <dbReference type="Proteomes" id="UP000077519"/>
    </source>
</evidence>
<dbReference type="AlphaFoldDB" id="A0A177YLY9"/>
<dbReference type="GO" id="GO:0016020">
    <property type="term" value="C:membrane"/>
    <property type="evidence" value="ECO:0007669"/>
    <property type="project" value="UniProtKB-UniRule"/>
</dbReference>
<protein>
    <recommendedName>
        <fullName evidence="1">Signal peptidase I</fullName>
        <ecNumber evidence="1">3.4.21.89</ecNumber>
    </recommendedName>
</protein>
<dbReference type="GO" id="GO:0009003">
    <property type="term" value="F:signal peptidase activity"/>
    <property type="evidence" value="ECO:0007669"/>
    <property type="project" value="UniProtKB-EC"/>
</dbReference>
<dbReference type="Proteomes" id="UP000077519">
    <property type="component" value="Unassembled WGS sequence"/>
</dbReference>
<keyword evidence="3" id="KW-0472">Membrane</keyword>
<dbReference type="GO" id="GO:0004252">
    <property type="term" value="F:serine-type endopeptidase activity"/>
    <property type="evidence" value="ECO:0007669"/>
    <property type="project" value="UniProtKB-UniRule"/>
</dbReference>
<name>A0A177YLY9_9NOCA</name>
<dbReference type="EMBL" id="LVHI01000004">
    <property type="protein sequence ID" value="OAK56411.1"/>
    <property type="molecule type" value="Genomic_DNA"/>
</dbReference>
<dbReference type="EC" id="3.4.21.89" evidence="1"/>
<evidence type="ECO:0000313" key="4">
    <source>
        <dbReference type="EMBL" id="OAK56411.1"/>
    </source>
</evidence>